<reference evidence="3 4" key="1">
    <citation type="submission" date="2024-10" db="EMBL/GenBank/DDBJ databases">
        <title>The Natural Products Discovery Center: Release of the First 8490 Sequenced Strains for Exploring Actinobacteria Biosynthetic Diversity.</title>
        <authorList>
            <person name="Kalkreuter E."/>
            <person name="Kautsar S.A."/>
            <person name="Yang D."/>
            <person name="Bader C.D."/>
            <person name="Teijaro C.N."/>
            <person name="Fluegel L."/>
            <person name="Davis C.M."/>
            <person name="Simpson J.R."/>
            <person name="Lauterbach L."/>
            <person name="Steele A.D."/>
            <person name="Gui C."/>
            <person name="Meng S."/>
            <person name="Li G."/>
            <person name="Viehrig K."/>
            <person name="Ye F."/>
            <person name="Su P."/>
            <person name="Kiefer A.F."/>
            <person name="Nichols A."/>
            <person name="Cepeda A.J."/>
            <person name="Yan W."/>
            <person name="Fan B."/>
            <person name="Jiang Y."/>
            <person name="Adhikari A."/>
            <person name="Zheng C.-J."/>
            <person name="Schuster L."/>
            <person name="Cowan T.M."/>
            <person name="Smanski M.J."/>
            <person name="Chevrette M.G."/>
            <person name="De Carvalho L.P.S."/>
            <person name="Shen B."/>
        </authorList>
    </citation>
    <scope>NUCLEOTIDE SEQUENCE [LARGE SCALE GENOMIC DNA]</scope>
    <source>
        <strain evidence="3 4">NPDC017990</strain>
    </source>
</reference>
<dbReference type="Pfam" id="PF01047">
    <property type="entry name" value="MarR"/>
    <property type="match status" value="1"/>
</dbReference>
<dbReference type="Proteomes" id="UP001610818">
    <property type="component" value="Unassembled WGS sequence"/>
</dbReference>
<dbReference type="PANTHER" id="PTHR33164">
    <property type="entry name" value="TRANSCRIPTIONAL REGULATOR, MARR FAMILY"/>
    <property type="match status" value="1"/>
</dbReference>
<evidence type="ECO:0000313" key="3">
    <source>
        <dbReference type="EMBL" id="MFH8546858.1"/>
    </source>
</evidence>
<protein>
    <submittedName>
        <fullName evidence="3">MarR family winged helix-turn-helix transcriptional regulator</fullName>
    </submittedName>
</protein>
<dbReference type="InterPro" id="IPR036390">
    <property type="entry name" value="WH_DNA-bd_sf"/>
</dbReference>
<proteinExistence type="predicted"/>
<comment type="caution">
    <text evidence="3">The sequence shown here is derived from an EMBL/GenBank/DDBJ whole genome shotgun (WGS) entry which is preliminary data.</text>
</comment>
<dbReference type="InterPro" id="IPR036388">
    <property type="entry name" value="WH-like_DNA-bd_sf"/>
</dbReference>
<dbReference type="EMBL" id="JBIRGQ010000003">
    <property type="protein sequence ID" value="MFH8546858.1"/>
    <property type="molecule type" value="Genomic_DNA"/>
</dbReference>
<keyword evidence="4" id="KW-1185">Reference proteome</keyword>
<dbReference type="Gene3D" id="1.10.10.10">
    <property type="entry name" value="Winged helix-like DNA-binding domain superfamily/Winged helix DNA-binding domain"/>
    <property type="match status" value="1"/>
</dbReference>
<dbReference type="PROSITE" id="PS50995">
    <property type="entry name" value="HTH_MARR_2"/>
    <property type="match status" value="1"/>
</dbReference>
<dbReference type="SMART" id="SM00347">
    <property type="entry name" value="HTH_MARR"/>
    <property type="match status" value="1"/>
</dbReference>
<dbReference type="PANTHER" id="PTHR33164:SF103">
    <property type="entry name" value="REGULATORY PROTEIN MARR"/>
    <property type="match status" value="1"/>
</dbReference>
<accession>A0ABW7QQ84</accession>
<dbReference type="InterPro" id="IPR000835">
    <property type="entry name" value="HTH_MarR-typ"/>
</dbReference>
<dbReference type="InterPro" id="IPR039422">
    <property type="entry name" value="MarR/SlyA-like"/>
</dbReference>
<evidence type="ECO:0000259" key="2">
    <source>
        <dbReference type="PROSITE" id="PS50995"/>
    </source>
</evidence>
<evidence type="ECO:0000313" key="4">
    <source>
        <dbReference type="Proteomes" id="UP001610818"/>
    </source>
</evidence>
<dbReference type="RefSeq" id="WP_397712636.1">
    <property type="nucleotide sequence ID" value="NZ_JBIRGN010000003.1"/>
</dbReference>
<name>A0ABW7QQ84_9ACTN</name>
<feature type="region of interest" description="Disordered" evidence="1">
    <location>
        <begin position="153"/>
        <end position="175"/>
    </location>
</feature>
<evidence type="ECO:0000256" key="1">
    <source>
        <dbReference type="SAM" id="MobiDB-lite"/>
    </source>
</evidence>
<feature type="domain" description="HTH marR-type" evidence="2">
    <location>
        <begin position="12"/>
        <end position="147"/>
    </location>
</feature>
<dbReference type="SUPFAM" id="SSF46785">
    <property type="entry name" value="Winged helix' DNA-binding domain"/>
    <property type="match status" value="1"/>
</dbReference>
<organism evidence="3 4">
    <name type="scientific">Streptomyces longisporoflavus</name>
    <dbReference type="NCBI Taxonomy" id="28044"/>
    <lineage>
        <taxon>Bacteria</taxon>
        <taxon>Bacillati</taxon>
        <taxon>Actinomycetota</taxon>
        <taxon>Actinomycetes</taxon>
        <taxon>Kitasatosporales</taxon>
        <taxon>Streptomycetaceae</taxon>
        <taxon>Streptomyces</taxon>
    </lineage>
</organism>
<gene>
    <name evidence="3" type="ORF">ACH4F9_17805</name>
</gene>
<sequence>MPTRQPTTRRFSREATRSAGDIVEHLDVMWEHARESAALAPVSASQLRLMYLVDRSEGIRMRTVCTRLATAAPSVTRMCDRLQATGFLERLPCPGNGREVTLRLTPEGRTHLQSIRDQREDALHDAINALPQPERRALAKGLAGLHAQLTAGAEAGAGAEAEAEEESRPGFVPAA</sequence>